<evidence type="ECO:0000256" key="1">
    <source>
        <dbReference type="SAM" id="MobiDB-lite"/>
    </source>
</evidence>
<dbReference type="Proteomes" id="UP000037510">
    <property type="component" value="Unassembled WGS sequence"/>
</dbReference>
<organism evidence="2 3">
    <name type="scientific">Operophtera brumata</name>
    <name type="common">Winter moth</name>
    <name type="synonym">Phalaena brumata</name>
    <dbReference type="NCBI Taxonomy" id="104452"/>
    <lineage>
        <taxon>Eukaryota</taxon>
        <taxon>Metazoa</taxon>
        <taxon>Ecdysozoa</taxon>
        <taxon>Arthropoda</taxon>
        <taxon>Hexapoda</taxon>
        <taxon>Insecta</taxon>
        <taxon>Pterygota</taxon>
        <taxon>Neoptera</taxon>
        <taxon>Endopterygota</taxon>
        <taxon>Lepidoptera</taxon>
        <taxon>Glossata</taxon>
        <taxon>Ditrysia</taxon>
        <taxon>Geometroidea</taxon>
        <taxon>Geometridae</taxon>
        <taxon>Larentiinae</taxon>
        <taxon>Operophtera</taxon>
    </lineage>
</organism>
<evidence type="ECO:0000313" key="3">
    <source>
        <dbReference type="Proteomes" id="UP000037510"/>
    </source>
</evidence>
<sequence length="107" mass="12145">MAGVTVNIVSKTRNLKFDKICRACLEVKRDMRPLFEQLTATMLMGISKVEKDKALLNMACADNYMQYMEVPLNNPSQILEGFFTPTLDQPETQAEPETEQEEKASII</sequence>
<accession>A0A0L7L519</accession>
<keyword evidence="3" id="KW-1185">Reference proteome</keyword>
<proteinExistence type="predicted"/>
<gene>
    <name evidence="2" type="ORF">OBRU01_05226</name>
</gene>
<evidence type="ECO:0000313" key="2">
    <source>
        <dbReference type="EMBL" id="KOB70426.1"/>
    </source>
</evidence>
<protein>
    <submittedName>
        <fullName evidence="2">Uncharacterized protein</fullName>
    </submittedName>
</protein>
<dbReference type="EMBL" id="JTDY01002952">
    <property type="protein sequence ID" value="KOB70426.1"/>
    <property type="molecule type" value="Genomic_DNA"/>
</dbReference>
<comment type="caution">
    <text evidence="2">The sequence shown here is derived from an EMBL/GenBank/DDBJ whole genome shotgun (WGS) entry which is preliminary data.</text>
</comment>
<dbReference type="AlphaFoldDB" id="A0A0L7L519"/>
<feature type="region of interest" description="Disordered" evidence="1">
    <location>
        <begin position="87"/>
        <end position="107"/>
    </location>
</feature>
<name>A0A0L7L519_OPEBR</name>
<reference evidence="2 3" key="1">
    <citation type="journal article" date="2015" name="Genome Biol. Evol.">
        <title>The genome of winter moth (Operophtera brumata) provides a genomic perspective on sexual dimorphism and phenology.</title>
        <authorList>
            <person name="Derks M.F."/>
            <person name="Smit S."/>
            <person name="Salis L."/>
            <person name="Schijlen E."/>
            <person name="Bossers A."/>
            <person name="Mateman C."/>
            <person name="Pijl A.S."/>
            <person name="de Ridder D."/>
            <person name="Groenen M.A."/>
            <person name="Visser M.E."/>
            <person name="Megens H.J."/>
        </authorList>
    </citation>
    <scope>NUCLEOTIDE SEQUENCE [LARGE SCALE GENOMIC DNA]</scope>
    <source>
        <strain evidence="2">WM2013NL</strain>
        <tissue evidence="2">Head and thorax</tissue>
    </source>
</reference>